<comment type="similarity">
    <text evidence="1">Belongs to the NADP-dependent oxidoreductase L4BD family.</text>
</comment>
<evidence type="ECO:0000256" key="4">
    <source>
        <dbReference type="ARBA" id="ARBA00033119"/>
    </source>
</evidence>
<dbReference type="InterPro" id="IPR011032">
    <property type="entry name" value="GroES-like_sf"/>
</dbReference>
<dbReference type="GO" id="GO:0047522">
    <property type="term" value="F:15-oxoprostaglandin 13-reductase [NAD(P)+] activity"/>
    <property type="evidence" value="ECO:0007669"/>
    <property type="project" value="UniProtKB-EC"/>
</dbReference>
<evidence type="ECO:0000256" key="3">
    <source>
        <dbReference type="ARBA" id="ARBA00023002"/>
    </source>
</evidence>
<comment type="catalytic activity">
    <reaction evidence="6">
        <text>13,14-dihydro-15-oxo-PGF2alpha + NADP(+) = 15-oxoprostaglandin F2alpha + NADPH + H(+)</text>
        <dbReference type="Rhea" id="RHEA:50588"/>
        <dbReference type="ChEBI" id="CHEBI:15378"/>
        <dbReference type="ChEBI" id="CHEBI:57783"/>
        <dbReference type="ChEBI" id="CHEBI:58349"/>
        <dbReference type="ChEBI" id="CHEBI:133374"/>
        <dbReference type="ChEBI" id="CHEBI:133409"/>
    </reaction>
    <physiologicalReaction direction="right-to-left" evidence="6">
        <dbReference type="Rhea" id="RHEA:50590"/>
    </physiologicalReaction>
</comment>
<evidence type="ECO:0000259" key="8">
    <source>
        <dbReference type="Pfam" id="PF16884"/>
    </source>
</evidence>
<name>A0A2H8TDZ8_9HEMI</name>
<evidence type="ECO:0000256" key="6">
    <source>
        <dbReference type="ARBA" id="ARBA00048290"/>
    </source>
</evidence>
<accession>A0A2H8TDZ8</accession>
<sequence>MVITKKFILEKPFSGAPTEDNFKLVEEELDELNKGEILVEAIWLSVDPYIRPYSNHVSPGTTVMGTQIAKIIKSNNQDYKVGQIVFCSTGWRTLSIINPTKSEKDVMPTFYVLPDFGNLSPSLGLGVLGMPG</sequence>
<evidence type="ECO:0000256" key="2">
    <source>
        <dbReference type="ARBA" id="ARBA00011981"/>
    </source>
</evidence>
<gene>
    <name evidence="9" type="primary">PTGR1_2</name>
</gene>
<dbReference type="EMBL" id="GFXV01000518">
    <property type="protein sequence ID" value="MBW12323.1"/>
    <property type="molecule type" value="Transcribed_RNA"/>
</dbReference>
<feature type="domain" description="Oxidoreductase N-terminal" evidence="8">
    <location>
        <begin position="5"/>
        <end position="102"/>
    </location>
</feature>
<dbReference type="PANTHER" id="PTHR43205">
    <property type="entry name" value="PROSTAGLANDIN REDUCTASE"/>
    <property type="match status" value="1"/>
</dbReference>
<protein>
    <recommendedName>
        <fullName evidence="4">15-oxoprostaglandin 13-reductase</fullName>
        <ecNumber evidence="2">1.3.1.48</ecNumber>
    </recommendedName>
    <alternativeName>
        <fullName evidence="4">15-oxoprostaglandin 13-reductase</fullName>
    </alternativeName>
</protein>
<dbReference type="InterPro" id="IPR045010">
    <property type="entry name" value="MDR_fam"/>
</dbReference>
<dbReference type="Pfam" id="PF16884">
    <property type="entry name" value="ADH_N_2"/>
    <property type="match status" value="1"/>
</dbReference>
<evidence type="ECO:0000256" key="5">
    <source>
        <dbReference type="ARBA" id="ARBA00047878"/>
    </source>
</evidence>
<dbReference type="AlphaFoldDB" id="A0A2H8TDZ8"/>
<dbReference type="PANTHER" id="PTHR43205:SF7">
    <property type="entry name" value="PROSTAGLANDIN REDUCTASE 1"/>
    <property type="match status" value="1"/>
</dbReference>
<comment type="catalytic activity">
    <reaction evidence="5">
        <text>13,14-dihydro-15-oxo-prostaglandin F1alpha + NADP(+) = 15-oxoprostaglandin F1alpha + NADPH + H(+)</text>
        <dbReference type="Rhea" id="RHEA:50592"/>
        <dbReference type="ChEBI" id="CHEBI:15378"/>
        <dbReference type="ChEBI" id="CHEBI:57783"/>
        <dbReference type="ChEBI" id="CHEBI:58349"/>
        <dbReference type="ChEBI" id="CHEBI:79072"/>
        <dbReference type="ChEBI" id="CHEBI:133411"/>
    </reaction>
    <physiologicalReaction direction="right-to-left" evidence="5">
        <dbReference type="Rhea" id="RHEA:50594"/>
    </physiologicalReaction>
</comment>
<dbReference type="GO" id="GO:0006693">
    <property type="term" value="P:prostaglandin metabolic process"/>
    <property type="evidence" value="ECO:0007669"/>
    <property type="project" value="TreeGrafter"/>
</dbReference>
<dbReference type="OrthoDB" id="809632at2759"/>
<comment type="catalytic activity">
    <reaction evidence="7">
        <text>13,14-dihydro-15-oxo-prostaglandin E1 + NADP(+) = 15-oxoprostaglandin E1 + NADPH + H(+)</text>
        <dbReference type="Rhea" id="RHEA:50584"/>
        <dbReference type="ChEBI" id="CHEBI:15378"/>
        <dbReference type="ChEBI" id="CHEBI:57401"/>
        <dbReference type="ChEBI" id="CHEBI:57783"/>
        <dbReference type="ChEBI" id="CHEBI:58349"/>
        <dbReference type="ChEBI" id="CHEBI:133408"/>
    </reaction>
    <physiologicalReaction direction="right-to-left" evidence="7">
        <dbReference type="Rhea" id="RHEA:50586"/>
    </physiologicalReaction>
</comment>
<dbReference type="SUPFAM" id="SSF50129">
    <property type="entry name" value="GroES-like"/>
    <property type="match status" value="1"/>
</dbReference>
<reference evidence="9" key="1">
    <citation type="submission" date="2017-10" db="EMBL/GenBank/DDBJ databases">
        <title>Transcriptome Assembly of Sugarcane Aphid Adults.</title>
        <authorList>
            <person name="Scully E.D."/>
            <person name="Palmer N.A."/>
            <person name="Geib S.M."/>
            <person name="Sarath G."/>
            <person name="Sattler S.E."/>
        </authorList>
    </citation>
    <scope>NUCLEOTIDE SEQUENCE</scope>
    <source>
        <tissue evidence="9">Whole body</tissue>
    </source>
</reference>
<dbReference type="Gene3D" id="3.90.180.10">
    <property type="entry name" value="Medium-chain alcohol dehydrogenases, catalytic domain"/>
    <property type="match status" value="1"/>
</dbReference>
<proteinExistence type="inferred from homology"/>
<evidence type="ECO:0000256" key="1">
    <source>
        <dbReference type="ARBA" id="ARBA00010460"/>
    </source>
</evidence>
<organism evidence="9">
    <name type="scientific">Melanaphis sacchari</name>
    <dbReference type="NCBI Taxonomy" id="742174"/>
    <lineage>
        <taxon>Eukaryota</taxon>
        <taxon>Metazoa</taxon>
        <taxon>Ecdysozoa</taxon>
        <taxon>Arthropoda</taxon>
        <taxon>Hexapoda</taxon>
        <taxon>Insecta</taxon>
        <taxon>Pterygota</taxon>
        <taxon>Neoptera</taxon>
        <taxon>Paraneoptera</taxon>
        <taxon>Hemiptera</taxon>
        <taxon>Sternorrhyncha</taxon>
        <taxon>Aphidomorpha</taxon>
        <taxon>Aphidoidea</taxon>
        <taxon>Aphididae</taxon>
        <taxon>Aphidini</taxon>
        <taxon>Melanaphis</taxon>
    </lineage>
</organism>
<dbReference type="InterPro" id="IPR041694">
    <property type="entry name" value="ADH_N_2"/>
</dbReference>
<keyword evidence="3" id="KW-0560">Oxidoreductase</keyword>
<evidence type="ECO:0000256" key="7">
    <source>
        <dbReference type="ARBA" id="ARBA00049070"/>
    </source>
</evidence>
<dbReference type="EC" id="1.3.1.48" evidence="2"/>
<evidence type="ECO:0000313" key="9">
    <source>
        <dbReference type="EMBL" id="MBW12323.1"/>
    </source>
</evidence>